<proteinExistence type="predicted"/>
<evidence type="ECO:0000313" key="2">
    <source>
        <dbReference type="Proteomes" id="UP001321492"/>
    </source>
</evidence>
<dbReference type="Proteomes" id="UP001321492">
    <property type="component" value="Unassembled WGS sequence"/>
</dbReference>
<dbReference type="RefSeq" id="WP_283740923.1">
    <property type="nucleotide sequence ID" value="NZ_JASJEV010000006.1"/>
</dbReference>
<evidence type="ECO:0008006" key="3">
    <source>
        <dbReference type="Google" id="ProtNLM"/>
    </source>
</evidence>
<protein>
    <recommendedName>
        <fullName evidence="3">DUF2188 domain-containing protein</fullName>
    </recommendedName>
</protein>
<dbReference type="EMBL" id="JASJEV010000006">
    <property type="protein sequence ID" value="MDJ1158935.1"/>
    <property type="molecule type" value="Genomic_DNA"/>
</dbReference>
<organism evidence="1 2">
    <name type="scientific">Chelatococcus albus</name>
    <dbReference type="NCBI Taxonomy" id="3047466"/>
    <lineage>
        <taxon>Bacteria</taxon>
        <taxon>Pseudomonadati</taxon>
        <taxon>Pseudomonadota</taxon>
        <taxon>Alphaproteobacteria</taxon>
        <taxon>Hyphomicrobiales</taxon>
        <taxon>Chelatococcaceae</taxon>
        <taxon>Chelatococcus</taxon>
    </lineage>
</organism>
<accession>A0ABT7AIM6</accession>
<keyword evidence="2" id="KW-1185">Reference proteome</keyword>
<reference evidence="1 2" key="1">
    <citation type="submission" date="2023-05" db="EMBL/GenBank/DDBJ databases">
        <title>Chelatococcus sp. nov., a moderately thermophilic bacterium isolated from hot spring microbial mat.</title>
        <authorList>
            <person name="Hu C.-J."/>
            <person name="Li W.-J."/>
        </authorList>
    </citation>
    <scope>NUCLEOTIDE SEQUENCE [LARGE SCALE GENOMIC DNA]</scope>
    <source>
        <strain evidence="1 2">SYSU G07232</strain>
    </source>
</reference>
<gene>
    <name evidence="1" type="ORF">QNA08_11880</name>
</gene>
<evidence type="ECO:0000313" key="1">
    <source>
        <dbReference type="EMBL" id="MDJ1158935.1"/>
    </source>
</evidence>
<comment type="caution">
    <text evidence="1">The sequence shown here is derived from an EMBL/GenBank/DDBJ whole genome shotgun (WGS) entry which is preliminary data.</text>
</comment>
<name>A0ABT7AIM6_9HYPH</name>
<sequence length="80" mass="9265">MPDMTFRVVHYQDIWGFRLNNHYFGPFRDRQAAIDAAFAEARRRRAEGRTVEVLIQGSDGGFRAVPFHQQEERAGARRSA</sequence>